<gene>
    <name evidence="1" type="ORF">MUN80_07730</name>
</gene>
<dbReference type="RefSeq" id="WP_244721913.1">
    <property type="nucleotide sequence ID" value="NZ_CP095049.1"/>
</dbReference>
<accession>A0ABY4FF49</accession>
<dbReference type="Proteomes" id="UP000831785">
    <property type="component" value="Chromosome"/>
</dbReference>
<dbReference type="InterPro" id="IPR046500">
    <property type="entry name" value="DUF6678"/>
</dbReference>
<organism evidence="1 2">
    <name type="scientific">Hymenobacter cellulosivorans</name>
    <dbReference type="NCBI Taxonomy" id="2932249"/>
    <lineage>
        <taxon>Bacteria</taxon>
        <taxon>Pseudomonadati</taxon>
        <taxon>Bacteroidota</taxon>
        <taxon>Cytophagia</taxon>
        <taxon>Cytophagales</taxon>
        <taxon>Hymenobacteraceae</taxon>
        <taxon>Hymenobacter</taxon>
    </lineage>
</organism>
<reference evidence="1 2" key="1">
    <citation type="submission" date="2022-04" db="EMBL/GenBank/DDBJ databases">
        <title>Hymenobacter sp. isolated from the air.</title>
        <authorList>
            <person name="Won M."/>
            <person name="Lee C.-M."/>
            <person name="Woen H.-Y."/>
            <person name="Kwon S.-W."/>
        </authorList>
    </citation>
    <scope>NUCLEOTIDE SEQUENCE [LARGE SCALE GENOMIC DNA]</scope>
    <source>
        <strain evidence="2">5116 S-27</strain>
    </source>
</reference>
<proteinExistence type="predicted"/>
<evidence type="ECO:0000313" key="1">
    <source>
        <dbReference type="EMBL" id="UOQ54642.1"/>
    </source>
</evidence>
<evidence type="ECO:0000313" key="2">
    <source>
        <dbReference type="Proteomes" id="UP000831785"/>
    </source>
</evidence>
<dbReference type="Pfam" id="PF20383">
    <property type="entry name" value="DUF6678"/>
    <property type="match status" value="1"/>
</dbReference>
<protein>
    <submittedName>
        <fullName evidence="1">Uncharacterized protein</fullName>
    </submittedName>
</protein>
<keyword evidence="2" id="KW-1185">Reference proteome</keyword>
<name>A0ABY4FF49_9BACT</name>
<dbReference type="EMBL" id="CP095049">
    <property type="protein sequence ID" value="UOQ54642.1"/>
    <property type="molecule type" value="Genomic_DNA"/>
</dbReference>
<sequence>MQAHVLIDRLNTQYSVAVRVKLQAEVAVSPWSKWFTVPVVSYIETASTGPYPIREVEWVEVNPFVVENRGRLIMPRMLNYEQQIREAFEAEKIRFEQIGLVFRIYLP</sequence>